<dbReference type="Proteomes" id="UP000336166">
    <property type="component" value="Unassembled WGS sequence"/>
</dbReference>
<dbReference type="AlphaFoldDB" id="A0AAN2WK46"/>
<evidence type="ECO:0000256" key="1">
    <source>
        <dbReference type="PROSITE-ProRule" id="PRU00169"/>
    </source>
</evidence>
<dbReference type="Pfam" id="PF00072">
    <property type="entry name" value="Response_reg"/>
    <property type="match status" value="1"/>
</dbReference>
<evidence type="ECO:0000313" key="4">
    <source>
        <dbReference type="EMBL" id="EAE2355631.1"/>
    </source>
</evidence>
<dbReference type="SMART" id="SM00448">
    <property type="entry name" value="REC"/>
    <property type="match status" value="1"/>
</dbReference>
<accession>A0AAN2WK46</accession>
<evidence type="ECO:0000259" key="2">
    <source>
        <dbReference type="PROSITE" id="PS50110"/>
    </source>
</evidence>
<evidence type="ECO:0000313" key="5">
    <source>
        <dbReference type="Proteomes" id="UP000336166"/>
    </source>
</evidence>
<organism evidence="4 5">
    <name type="scientific">Listeria monocytogenes</name>
    <dbReference type="NCBI Taxonomy" id="1639"/>
    <lineage>
        <taxon>Bacteria</taxon>
        <taxon>Bacillati</taxon>
        <taxon>Bacillota</taxon>
        <taxon>Bacilli</taxon>
        <taxon>Bacillales</taxon>
        <taxon>Listeriaceae</taxon>
        <taxon>Listeria</taxon>
    </lineage>
</organism>
<name>A0AAN2WK46_LISMN</name>
<sequence>MFKIAICDDDIREHERIISLIDTFSEKFQFSFKVNQFFDAEELINYYKKDSNEPLQILFLDIQLPKINGIEIGKKIKSDFDCAVNIVFITNFPDYVFQSFVASPAYFIPKPIGREEFTSTFLFLIEKIQKTRDSTFCFKEKYTNDFIFIPVVDVTHIRVESAQKRILKICTTNGDYYGLGRLVDAYHQLEESKFVRIHRKIIVNVDCVKRLTYNLVYLDHDENLPISRKYLAEFKTRLHKLKMRDIVGK</sequence>
<evidence type="ECO:0000259" key="3">
    <source>
        <dbReference type="PROSITE" id="PS50930"/>
    </source>
</evidence>
<dbReference type="PANTHER" id="PTHR37299:SF1">
    <property type="entry name" value="STAGE 0 SPORULATION PROTEIN A HOMOLOG"/>
    <property type="match status" value="1"/>
</dbReference>
<dbReference type="GO" id="GO:0003677">
    <property type="term" value="F:DNA binding"/>
    <property type="evidence" value="ECO:0007669"/>
    <property type="project" value="InterPro"/>
</dbReference>
<feature type="domain" description="HTH LytTR-type" evidence="3">
    <location>
        <begin position="161"/>
        <end position="240"/>
    </location>
</feature>
<reference evidence="4 5" key="1">
    <citation type="submission" date="2018-06" db="EMBL/GenBank/DDBJ databases">
        <authorList>
            <consortium name="PulseNet: The National Subtyping Network for Foodborne Disease Surveillance"/>
            <person name="Tarr C.L."/>
            <person name="Trees E."/>
            <person name="Katz L.S."/>
            <person name="Carleton-Romer H.A."/>
            <person name="Stroika S."/>
            <person name="Kucerova Z."/>
            <person name="Roache K.F."/>
            <person name="Sabol A.L."/>
            <person name="Besser J."/>
            <person name="Gerner-Smidt P."/>
        </authorList>
    </citation>
    <scope>NUCLEOTIDE SEQUENCE [LARGE SCALE GENOMIC DNA]</scope>
    <source>
        <strain evidence="4 5">PNUSAL000134</strain>
    </source>
</reference>
<dbReference type="PROSITE" id="PS50110">
    <property type="entry name" value="RESPONSE_REGULATORY"/>
    <property type="match status" value="1"/>
</dbReference>
<dbReference type="EMBL" id="AAAREG010000026">
    <property type="protein sequence ID" value="EAE2355631.1"/>
    <property type="molecule type" value="Genomic_DNA"/>
</dbReference>
<dbReference type="SMART" id="SM00850">
    <property type="entry name" value="LytTR"/>
    <property type="match status" value="1"/>
</dbReference>
<keyword evidence="1" id="KW-0597">Phosphoprotein</keyword>
<dbReference type="InterPro" id="IPR001789">
    <property type="entry name" value="Sig_transdc_resp-reg_receiver"/>
</dbReference>
<dbReference type="Pfam" id="PF04397">
    <property type="entry name" value="LytTR"/>
    <property type="match status" value="1"/>
</dbReference>
<dbReference type="Gene3D" id="3.40.50.2300">
    <property type="match status" value="1"/>
</dbReference>
<dbReference type="InterPro" id="IPR046947">
    <property type="entry name" value="LytR-like"/>
</dbReference>
<dbReference type="GO" id="GO:0000156">
    <property type="term" value="F:phosphorelay response regulator activity"/>
    <property type="evidence" value="ECO:0007669"/>
    <property type="project" value="InterPro"/>
</dbReference>
<feature type="domain" description="Response regulatory" evidence="2">
    <location>
        <begin position="3"/>
        <end position="125"/>
    </location>
</feature>
<proteinExistence type="predicted"/>
<dbReference type="PANTHER" id="PTHR37299">
    <property type="entry name" value="TRANSCRIPTIONAL REGULATOR-RELATED"/>
    <property type="match status" value="1"/>
</dbReference>
<gene>
    <name evidence="4" type="ORF">Y261_14940</name>
</gene>
<protein>
    <submittedName>
        <fullName evidence="4">Response regulator transcription factor</fullName>
    </submittedName>
</protein>
<dbReference type="InterPro" id="IPR011006">
    <property type="entry name" value="CheY-like_superfamily"/>
</dbReference>
<dbReference type="Gene3D" id="2.40.50.1020">
    <property type="entry name" value="LytTr DNA-binding domain"/>
    <property type="match status" value="1"/>
</dbReference>
<comment type="caution">
    <text evidence="4">The sequence shown here is derived from an EMBL/GenBank/DDBJ whole genome shotgun (WGS) entry which is preliminary data.</text>
</comment>
<dbReference type="SUPFAM" id="SSF52172">
    <property type="entry name" value="CheY-like"/>
    <property type="match status" value="1"/>
</dbReference>
<feature type="modified residue" description="4-aspartylphosphate" evidence="1">
    <location>
        <position position="61"/>
    </location>
</feature>
<dbReference type="InterPro" id="IPR007492">
    <property type="entry name" value="LytTR_DNA-bd_dom"/>
</dbReference>
<dbReference type="PROSITE" id="PS50930">
    <property type="entry name" value="HTH_LYTTR"/>
    <property type="match status" value="1"/>
</dbReference>